<keyword evidence="6" id="KW-1133">Transmembrane helix</keyword>
<name>A0AAE1PKJ0_9EUCA</name>
<keyword evidence="11 12" id="KW-0407">Ion channel</keyword>
<keyword evidence="15" id="KW-1185">Reference proteome</keyword>
<keyword evidence="4 12" id="KW-0894">Sodium channel</keyword>
<dbReference type="InterPro" id="IPR001873">
    <property type="entry name" value="ENaC"/>
</dbReference>
<comment type="similarity">
    <text evidence="2 12">Belongs to the amiloride-sensitive sodium channel (TC 1.A.6) family.</text>
</comment>
<sequence length="370" mass="41992">MTIKSKEGGYMDGKEFSVVETDEDEVEVEKVTAGSRVASFFNSTTIHGVGRIYGRGGWWRRGCWLTLWACMTVWALYQITSVALDYAQYPTKITRSSEHERVMEFPAVTLCSLSPLPASRELASHPIWAPFLTYQHTSLSEACDKEGTALKMSGRMLAESEDETECADGKRTNTGVCPGRNVAPLRTSGKMSYVQNTDQPTKHRTLPEIPRTRRGKTQYHRLAEDEEKLKSTVGRRYDSQHMVRDERGSRRGRTSSLHRLHQTTTLLESSRIKVVTQSRTTEPTQTRRPDEDITQETVGKGEVGDLELLEENNERDTKDDNIKAEEEYSVEKMRRNVMQSLLLMKETNETRSVDLLPPEEMSTVSDEGEA</sequence>
<dbReference type="Pfam" id="PF00858">
    <property type="entry name" value="ASC"/>
    <property type="match status" value="1"/>
</dbReference>
<keyword evidence="5 12" id="KW-0812">Transmembrane</keyword>
<dbReference type="AlphaFoldDB" id="A0AAE1PKJ0"/>
<proteinExistence type="inferred from homology"/>
<evidence type="ECO:0000256" key="6">
    <source>
        <dbReference type="ARBA" id="ARBA00022989"/>
    </source>
</evidence>
<feature type="region of interest" description="Disordered" evidence="13">
    <location>
        <begin position="274"/>
        <end position="305"/>
    </location>
</feature>
<dbReference type="Proteomes" id="UP001292094">
    <property type="component" value="Unassembled WGS sequence"/>
</dbReference>
<evidence type="ECO:0000313" key="15">
    <source>
        <dbReference type="Proteomes" id="UP001292094"/>
    </source>
</evidence>
<organism evidence="14 15">
    <name type="scientific">Petrolisthes manimaculis</name>
    <dbReference type="NCBI Taxonomy" id="1843537"/>
    <lineage>
        <taxon>Eukaryota</taxon>
        <taxon>Metazoa</taxon>
        <taxon>Ecdysozoa</taxon>
        <taxon>Arthropoda</taxon>
        <taxon>Crustacea</taxon>
        <taxon>Multicrustacea</taxon>
        <taxon>Malacostraca</taxon>
        <taxon>Eumalacostraca</taxon>
        <taxon>Eucarida</taxon>
        <taxon>Decapoda</taxon>
        <taxon>Pleocyemata</taxon>
        <taxon>Anomura</taxon>
        <taxon>Galatheoidea</taxon>
        <taxon>Porcellanidae</taxon>
        <taxon>Petrolisthes</taxon>
    </lineage>
</organism>
<keyword evidence="9" id="KW-0472">Membrane</keyword>
<protein>
    <submittedName>
        <fullName evidence="14">Uncharacterized protein</fullName>
    </submittedName>
</protein>
<keyword evidence="3 12" id="KW-0813">Transport</keyword>
<evidence type="ECO:0000256" key="9">
    <source>
        <dbReference type="ARBA" id="ARBA00023136"/>
    </source>
</evidence>
<dbReference type="PANTHER" id="PTHR11690">
    <property type="entry name" value="AMILORIDE-SENSITIVE SODIUM CHANNEL-RELATED"/>
    <property type="match status" value="1"/>
</dbReference>
<evidence type="ECO:0000256" key="2">
    <source>
        <dbReference type="ARBA" id="ARBA00007193"/>
    </source>
</evidence>
<evidence type="ECO:0000256" key="5">
    <source>
        <dbReference type="ARBA" id="ARBA00022692"/>
    </source>
</evidence>
<keyword evidence="10 12" id="KW-0739">Sodium transport</keyword>
<evidence type="ECO:0000256" key="4">
    <source>
        <dbReference type="ARBA" id="ARBA00022461"/>
    </source>
</evidence>
<evidence type="ECO:0000256" key="1">
    <source>
        <dbReference type="ARBA" id="ARBA00004141"/>
    </source>
</evidence>
<evidence type="ECO:0000256" key="3">
    <source>
        <dbReference type="ARBA" id="ARBA00022448"/>
    </source>
</evidence>
<keyword evidence="7" id="KW-0915">Sodium</keyword>
<comment type="subcellular location">
    <subcellularLocation>
        <location evidence="1">Membrane</location>
        <topology evidence="1">Multi-pass membrane protein</topology>
    </subcellularLocation>
</comment>
<dbReference type="GO" id="GO:0005886">
    <property type="term" value="C:plasma membrane"/>
    <property type="evidence" value="ECO:0007669"/>
    <property type="project" value="TreeGrafter"/>
</dbReference>
<evidence type="ECO:0000256" key="12">
    <source>
        <dbReference type="RuleBase" id="RU000679"/>
    </source>
</evidence>
<evidence type="ECO:0000313" key="14">
    <source>
        <dbReference type="EMBL" id="KAK4310048.1"/>
    </source>
</evidence>
<keyword evidence="8 12" id="KW-0406">Ion transport</keyword>
<feature type="compositionally biased region" description="Polar residues" evidence="13">
    <location>
        <begin position="275"/>
        <end position="284"/>
    </location>
</feature>
<accession>A0AAE1PKJ0</accession>
<dbReference type="EMBL" id="JAWZYT010001683">
    <property type="protein sequence ID" value="KAK4310048.1"/>
    <property type="molecule type" value="Genomic_DNA"/>
</dbReference>
<gene>
    <name evidence="14" type="ORF">Pmani_018353</name>
</gene>
<evidence type="ECO:0000256" key="10">
    <source>
        <dbReference type="ARBA" id="ARBA00023201"/>
    </source>
</evidence>
<reference evidence="14" key="1">
    <citation type="submission" date="2023-11" db="EMBL/GenBank/DDBJ databases">
        <title>Genome assemblies of two species of porcelain crab, Petrolisthes cinctipes and Petrolisthes manimaculis (Anomura: Porcellanidae).</title>
        <authorList>
            <person name="Angst P."/>
        </authorList>
    </citation>
    <scope>NUCLEOTIDE SEQUENCE</scope>
    <source>
        <strain evidence="14">PB745_02</strain>
        <tissue evidence="14">Gill</tissue>
    </source>
</reference>
<comment type="caution">
    <text evidence="14">The sequence shown here is derived from an EMBL/GenBank/DDBJ whole genome shotgun (WGS) entry which is preliminary data.</text>
</comment>
<evidence type="ECO:0000256" key="7">
    <source>
        <dbReference type="ARBA" id="ARBA00023053"/>
    </source>
</evidence>
<evidence type="ECO:0000256" key="13">
    <source>
        <dbReference type="SAM" id="MobiDB-lite"/>
    </source>
</evidence>
<feature type="region of interest" description="Disordered" evidence="13">
    <location>
        <begin position="347"/>
        <end position="370"/>
    </location>
</feature>
<dbReference type="GO" id="GO:0015280">
    <property type="term" value="F:ligand-gated sodium channel activity"/>
    <property type="evidence" value="ECO:0007669"/>
    <property type="project" value="TreeGrafter"/>
</dbReference>
<evidence type="ECO:0000256" key="8">
    <source>
        <dbReference type="ARBA" id="ARBA00023065"/>
    </source>
</evidence>
<evidence type="ECO:0000256" key="11">
    <source>
        <dbReference type="ARBA" id="ARBA00023303"/>
    </source>
</evidence>